<dbReference type="EC" id="3.5.1.28" evidence="3"/>
<protein>
    <recommendedName>
        <fullName evidence="3">N-acetylmuramoyl-L-alanine amidase</fullName>
        <ecNumber evidence="3">3.5.1.28</ecNumber>
    </recommendedName>
</protein>
<dbReference type="GeneID" id="101236346"/>
<dbReference type="PANTHER" id="PTHR30417">
    <property type="entry name" value="N-ACETYLMURAMOYL-L-ALANINE AMIDASE AMID"/>
    <property type="match status" value="1"/>
</dbReference>
<dbReference type="Pfam" id="PF01510">
    <property type="entry name" value="Amidase_2"/>
    <property type="match status" value="1"/>
</dbReference>
<dbReference type="SMART" id="SM00644">
    <property type="entry name" value="Ami_2"/>
    <property type="match status" value="1"/>
</dbReference>
<evidence type="ECO:0000259" key="8">
    <source>
        <dbReference type="SMART" id="SM00644"/>
    </source>
</evidence>
<organism evidence="9 10">
    <name type="scientific">Hydra vulgaris</name>
    <name type="common">Hydra</name>
    <name type="synonym">Hydra attenuata</name>
    <dbReference type="NCBI Taxonomy" id="6087"/>
    <lineage>
        <taxon>Eukaryota</taxon>
        <taxon>Metazoa</taxon>
        <taxon>Cnidaria</taxon>
        <taxon>Hydrozoa</taxon>
        <taxon>Hydroidolina</taxon>
        <taxon>Anthoathecata</taxon>
        <taxon>Aplanulata</taxon>
        <taxon>Hydridae</taxon>
        <taxon>Hydra</taxon>
    </lineage>
</organism>
<keyword evidence="7" id="KW-0732">Signal</keyword>
<dbReference type="Pfam" id="PF01471">
    <property type="entry name" value="PG_binding_1"/>
    <property type="match status" value="1"/>
</dbReference>
<dbReference type="SUPFAM" id="SSF55846">
    <property type="entry name" value="N-acetylmuramoyl-L-alanine amidase-like"/>
    <property type="match status" value="1"/>
</dbReference>
<dbReference type="InterPro" id="IPR002502">
    <property type="entry name" value="Amidase_domain"/>
</dbReference>
<feature type="domain" description="N-acetylmuramoyl-L-alanine amidase" evidence="8">
    <location>
        <begin position="22"/>
        <end position="166"/>
    </location>
</feature>
<accession>A0ABM4D0I5</accession>
<dbReference type="SUPFAM" id="SSF47090">
    <property type="entry name" value="PGBD-like"/>
    <property type="match status" value="1"/>
</dbReference>
<dbReference type="CDD" id="cd06583">
    <property type="entry name" value="PGRP"/>
    <property type="match status" value="1"/>
</dbReference>
<keyword evidence="6" id="KW-0961">Cell wall biogenesis/degradation</keyword>
<comment type="catalytic activity">
    <reaction evidence="1">
        <text>Hydrolyzes the link between N-acetylmuramoyl residues and L-amino acid residues in certain cell-wall glycopeptides.</text>
        <dbReference type="EC" id="3.5.1.28"/>
    </reaction>
</comment>
<sequence>MLHFSIIILVSLCGNSFAYYVNNSVKAKSYNNRQRFLVIHYTAIDLENSVKILTGDKVSSHYLVPDGKLADEGIIYQFVDENLRAFTQGISYWRGWTNLNDNGISIEIVNLGYEHINKTIKWFPFSNSQIQLVTSLSKDIVKRYSLEPKNVIGHSDCAPGRKQDPGPLFPWEQLYKDGIGAWPEKNDVLHFQQHYSNTNLKLEEVHLELQTYGYFINKDAETTRNAIISFQMHFRPAKYDGIMDTETFAILKALNKKYR</sequence>
<evidence type="ECO:0000256" key="2">
    <source>
        <dbReference type="ARBA" id="ARBA00007553"/>
    </source>
</evidence>
<keyword evidence="4" id="KW-0378">Hydrolase</keyword>
<evidence type="ECO:0000256" key="6">
    <source>
        <dbReference type="ARBA" id="ARBA00023316"/>
    </source>
</evidence>
<dbReference type="InterPro" id="IPR036505">
    <property type="entry name" value="Amidase/PGRP_sf"/>
</dbReference>
<dbReference type="InterPro" id="IPR036366">
    <property type="entry name" value="PGBDSf"/>
</dbReference>
<dbReference type="InterPro" id="IPR036365">
    <property type="entry name" value="PGBD-like_sf"/>
</dbReference>
<proteinExistence type="inferred from homology"/>
<evidence type="ECO:0000256" key="1">
    <source>
        <dbReference type="ARBA" id="ARBA00001561"/>
    </source>
</evidence>
<evidence type="ECO:0000256" key="4">
    <source>
        <dbReference type="ARBA" id="ARBA00022801"/>
    </source>
</evidence>
<dbReference type="Gene3D" id="1.10.101.10">
    <property type="entry name" value="PGBD-like superfamily/PGBD"/>
    <property type="match status" value="1"/>
</dbReference>
<name>A0ABM4D0I5_HYDVU</name>
<dbReference type="InterPro" id="IPR002477">
    <property type="entry name" value="Peptidoglycan-bd-like"/>
</dbReference>
<evidence type="ECO:0000256" key="7">
    <source>
        <dbReference type="SAM" id="SignalP"/>
    </source>
</evidence>
<keyword evidence="5" id="KW-0482">Metalloprotease</keyword>
<dbReference type="InterPro" id="IPR051206">
    <property type="entry name" value="NAMLAA_amidase_2"/>
</dbReference>
<dbReference type="Proteomes" id="UP001652625">
    <property type="component" value="Chromosome 12"/>
</dbReference>
<evidence type="ECO:0000256" key="3">
    <source>
        <dbReference type="ARBA" id="ARBA00011901"/>
    </source>
</evidence>
<reference evidence="10" key="1">
    <citation type="submission" date="2025-08" db="UniProtKB">
        <authorList>
            <consortium name="RefSeq"/>
        </authorList>
    </citation>
    <scope>IDENTIFICATION</scope>
</reference>
<evidence type="ECO:0000313" key="9">
    <source>
        <dbReference type="Proteomes" id="UP001652625"/>
    </source>
</evidence>
<evidence type="ECO:0000313" key="10">
    <source>
        <dbReference type="RefSeq" id="XP_065667755.1"/>
    </source>
</evidence>
<dbReference type="RefSeq" id="XP_065667755.1">
    <property type="nucleotide sequence ID" value="XM_065811683.1"/>
</dbReference>
<feature type="chain" id="PRO_5045315749" description="N-acetylmuramoyl-L-alanine amidase" evidence="7">
    <location>
        <begin position="19"/>
        <end position="259"/>
    </location>
</feature>
<feature type="signal peptide" evidence="7">
    <location>
        <begin position="1"/>
        <end position="18"/>
    </location>
</feature>
<dbReference type="PANTHER" id="PTHR30417:SF1">
    <property type="entry name" value="N-ACETYLMURAMOYL-L-ALANINE AMIDASE AMID"/>
    <property type="match status" value="1"/>
</dbReference>
<evidence type="ECO:0000256" key="5">
    <source>
        <dbReference type="ARBA" id="ARBA00023049"/>
    </source>
</evidence>
<keyword evidence="9" id="KW-1185">Reference proteome</keyword>
<keyword evidence="5" id="KW-0645">Protease</keyword>
<dbReference type="Gene3D" id="3.40.80.10">
    <property type="entry name" value="Peptidoglycan recognition protein-like"/>
    <property type="match status" value="1"/>
</dbReference>
<gene>
    <name evidence="10" type="primary">LOC101236346</name>
</gene>
<comment type="similarity">
    <text evidence="2">Belongs to the N-acetylmuramoyl-L-alanine amidase 2 family.</text>
</comment>